<organism evidence="2 3">
    <name type="scientific">Edaphochlamys debaryana</name>
    <dbReference type="NCBI Taxonomy" id="47281"/>
    <lineage>
        <taxon>Eukaryota</taxon>
        <taxon>Viridiplantae</taxon>
        <taxon>Chlorophyta</taxon>
        <taxon>core chlorophytes</taxon>
        <taxon>Chlorophyceae</taxon>
        <taxon>CS clade</taxon>
        <taxon>Chlamydomonadales</taxon>
        <taxon>Chlamydomonadales incertae sedis</taxon>
        <taxon>Edaphochlamys</taxon>
    </lineage>
</organism>
<feature type="compositionally biased region" description="Low complexity" evidence="1">
    <location>
        <begin position="894"/>
        <end position="916"/>
    </location>
</feature>
<comment type="caution">
    <text evidence="2">The sequence shown here is derived from an EMBL/GenBank/DDBJ whole genome shotgun (WGS) entry which is preliminary data.</text>
</comment>
<evidence type="ECO:0000313" key="2">
    <source>
        <dbReference type="EMBL" id="KAG2489483.1"/>
    </source>
</evidence>
<evidence type="ECO:0008006" key="4">
    <source>
        <dbReference type="Google" id="ProtNLM"/>
    </source>
</evidence>
<feature type="compositionally biased region" description="Low complexity" evidence="1">
    <location>
        <begin position="381"/>
        <end position="401"/>
    </location>
</feature>
<dbReference type="OrthoDB" id="548257at2759"/>
<feature type="compositionally biased region" description="Basic and acidic residues" evidence="1">
    <location>
        <begin position="458"/>
        <end position="472"/>
    </location>
</feature>
<gene>
    <name evidence="2" type="ORF">HYH03_012119</name>
</gene>
<accession>A0A835XSL7</accession>
<name>A0A835XSL7_9CHLO</name>
<evidence type="ECO:0000256" key="1">
    <source>
        <dbReference type="SAM" id="MobiDB-lite"/>
    </source>
</evidence>
<feature type="region of interest" description="Disordered" evidence="1">
    <location>
        <begin position="887"/>
        <end position="928"/>
    </location>
</feature>
<dbReference type="Proteomes" id="UP000612055">
    <property type="component" value="Unassembled WGS sequence"/>
</dbReference>
<feature type="compositionally biased region" description="Low complexity" evidence="1">
    <location>
        <begin position="708"/>
        <end position="724"/>
    </location>
</feature>
<feature type="compositionally biased region" description="Gly residues" evidence="1">
    <location>
        <begin position="446"/>
        <end position="457"/>
    </location>
</feature>
<feature type="region of interest" description="Disordered" evidence="1">
    <location>
        <begin position="1"/>
        <end position="156"/>
    </location>
</feature>
<sequence>MRPASEREGTVAPRPQRPASPAWAEALPRRERPRPKLRRLADLIASCPRVGGSARDGGSTAPLGRSGAAHGTAAAGTSCRGALAAASLPSPQGPPLRGAQQQGQTLGVLGPQGSVRPGQAPLPATPPLRPPPPPPRAPASGSPEPPGLGPFPTAAQVGSGGARIPVYMWLDEDTLCYGDVCLPLHTVACVLGPHTAQHGLPPPGLPLLPAREKGDPRPPPGPLPGAWLRSRPCRTAPAGAGPAWQLVGLWEWLRRSGAASGDMLVLEAEEADVPPSMGAAACLSGRRVMAVSVRLLKPAGTAPVSEHAEDSLQEDAAAAVEEAAAEVMEAAPSGPVVRSTRGGIQAARGQGAASLGGATVSGQLPFWRALLGGGGSGPCLGSGSELEPSAYEPSPSSASSAGDLEDESPPERAAARRGASAMQGAIRSSAWGQPPADIGAHDARSGLGGAGGVAGSRGDGRVADPSSDDRRGGGGRAAGQAEREDADGAAAVAAVYPLRLSGSSLYCQKASLHHAFPAELRALRDSGAAQPVQLYGRMPYGCVRLYDGVRLTRSCHGINVSYKIISHNALLRDVAGGKDRVASSPFRLAVLEDGRAVVEAGEATEPEPRILPASAFDSSRIVVVPFETLPQLLGLTAEQLAGTEGHLQLRVRASVVGSPGAEELGGVYLALHSRSWVLRGLRPWLLRSGAAVGDLLALRRAEEPPPAADAGTAGAGPSTAAPTADRGIVPAITVRLFRTGARGAAAAVQQAAEALSPEQAAHDGDRVASTPFRLAVLEDGRAVVEAGEATEPEPRVLQATALRKGFIGVSFETLHGLLGLTREQLAGTEGHLQLRVRASVVGSPGAEELGGVYLALHSRSWVLRGLHRWLKRSGAAVGDLLALGRAQAPPPAPGADAGAGPSTAGAAADGGSQPGPSQQPPAPSCTGLPAASISRLQGYVPPGELPPLRPGELRLCGLTFHPAVAPAIRAALEQWEAAQPGAPDPAAERIAVQAGPEAAGAPGLDPLVLFTSLADLLGLTAPGAAGRPLPEGPVDCGLVAPCGDPAQGHSGLRATARIAAGSAVCVVGGYVLPRGAAEELVASGLSQCRPEVRAQVAAALEDAGTGGGSTASLQAAWRLMVGSLTLPYTLPYGMDERRGGAEEAATSGPSDPLRLSQLGYGGLGALVCDFRTQTTGGEVEGDASPLPMQGPNCTILSVSVRGVCLPVLVALRDIAPGERLLRDYGEGWWRDMDVAWEAAEREGVALQALL</sequence>
<feature type="region of interest" description="Disordered" evidence="1">
    <location>
        <begin position="703"/>
        <end position="724"/>
    </location>
</feature>
<dbReference type="InterPro" id="IPR046341">
    <property type="entry name" value="SET_dom_sf"/>
</dbReference>
<dbReference type="EMBL" id="JAEHOE010000073">
    <property type="protein sequence ID" value="KAG2489483.1"/>
    <property type="molecule type" value="Genomic_DNA"/>
</dbReference>
<proteinExistence type="predicted"/>
<dbReference type="SUPFAM" id="SSF82199">
    <property type="entry name" value="SET domain"/>
    <property type="match status" value="1"/>
</dbReference>
<dbReference type="AlphaFoldDB" id="A0A835XSL7"/>
<feature type="compositionally biased region" description="Low complexity" evidence="1">
    <location>
        <begin position="67"/>
        <end position="77"/>
    </location>
</feature>
<reference evidence="2" key="1">
    <citation type="journal article" date="2020" name="bioRxiv">
        <title>Comparative genomics of Chlamydomonas.</title>
        <authorList>
            <person name="Craig R.J."/>
            <person name="Hasan A.R."/>
            <person name="Ness R.W."/>
            <person name="Keightley P.D."/>
        </authorList>
    </citation>
    <scope>NUCLEOTIDE SEQUENCE</scope>
    <source>
        <strain evidence="2">CCAP 11/70</strain>
    </source>
</reference>
<dbReference type="CDD" id="cd08161">
    <property type="entry name" value="SET"/>
    <property type="match status" value="1"/>
</dbReference>
<evidence type="ECO:0000313" key="3">
    <source>
        <dbReference type="Proteomes" id="UP000612055"/>
    </source>
</evidence>
<feature type="compositionally biased region" description="Pro residues" evidence="1">
    <location>
        <begin position="123"/>
        <end position="149"/>
    </location>
</feature>
<keyword evidence="3" id="KW-1185">Reference proteome</keyword>
<feature type="region of interest" description="Disordered" evidence="1">
    <location>
        <begin position="379"/>
        <end position="486"/>
    </location>
</feature>
<protein>
    <recommendedName>
        <fullName evidence="4">SET domain-containing protein</fullName>
    </recommendedName>
</protein>